<dbReference type="AlphaFoldDB" id="A0A1I7YR10"/>
<sequence length="191" mass="21989">MLTIHLDFHISESEENHALLVKPTPQPLDPNEQCMIRVGKGQIGVRSGPLRTTWAQDQNTVDTSTRWFPEALWIDRYEPEQSVCGHVRQEKAKIVKRTEGGHELGRTETLIKNETNVLLEQFSRRTTLTLGLNVQGILDPNQNNERPNKRKIKIKLNAKSLEPKDEDKAEAYTKRKSEAAKRLIYGRITRR</sequence>
<protein>
    <submittedName>
        <fullName evidence="2">Uncharacterized protein</fullName>
    </submittedName>
</protein>
<dbReference type="WBParaSite" id="L893_g1883.t1">
    <property type="protein sequence ID" value="L893_g1883.t1"/>
    <property type="gene ID" value="L893_g1883"/>
</dbReference>
<dbReference type="Proteomes" id="UP000095287">
    <property type="component" value="Unplaced"/>
</dbReference>
<keyword evidence="1" id="KW-1185">Reference proteome</keyword>
<reference evidence="2" key="1">
    <citation type="submission" date="2016-11" db="UniProtKB">
        <authorList>
            <consortium name="WormBaseParasite"/>
        </authorList>
    </citation>
    <scope>IDENTIFICATION</scope>
</reference>
<organism evidence="1 2">
    <name type="scientific">Steinernema glaseri</name>
    <dbReference type="NCBI Taxonomy" id="37863"/>
    <lineage>
        <taxon>Eukaryota</taxon>
        <taxon>Metazoa</taxon>
        <taxon>Ecdysozoa</taxon>
        <taxon>Nematoda</taxon>
        <taxon>Chromadorea</taxon>
        <taxon>Rhabditida</taxon>
        <taxon>Tylenchina</taxon>
        <taxon>Panagrolaimomorpha</taxon>
        <taxon>Strongyloidoidea</taxon>
        <taxon>Steinernematidae</taxon>
        <taxon>Steinernema</taxon>
    </lineage>
</organism>
<name>A0A1I7YR10_9BILA</name>
<evidence type="ECO:0000313" key="1">
    <source>
        <dbReference type="Proteomes" id="UP000095287"/>
    </source>
</evidence>
<accession>A0A1I7YR10</accession>
<evidence type="ECO:0000313" key="2">
    <source>
        <dbReference type="WBParaSite" id="L893_g1883.t1"/>
    </source>
</evidence>
<proteinExistence type="predicted"/>